<comment type="caution">
    <text evidence="1">The sequence shown here is derived from an EMBL/GenBank/DDBJ whole genome shotgun (WGS) entry which is preliminary data.</text>
</comment>
<dbReference type="Proteomes" id="UP001057402">
    <property type="component" value="Chromosome 11"/>
</dbReference>
<dbReference type="EMBL" id="CM042890">
    <property type="protein sequence ID" value="KAI4311711.1"/>
    <property type="molecule type" value="Genomic_DNA"/>
</dbReference>
<name>A0ACB9LK44_9MYRT</name>
<evidence type="ECO:0000313" key="1">
    <source>
        <dbReference type="EMBL" id="KAI4311711.1"/>
    </source>
</evidence>
<proteinExistence type="predicted"/>
<sequence>MAGTSEARTSHGNLNTPDGSAYDVFVSFRGPDTRCVFTDVLYVFMKEKGICVFRDMEEVRHGEEIGDELRRAVPDSRIYVVVFSKDYASSAWCLRELAMMVDCLRDPASRKVITS</sequence>
<gene>
    <name evidence="1" type="ORF">MLD38_036586</name>
</gene>
<reference evidence="2" key="1">
    <citation type="journal article" date="2023" name="Front. Plant Sci.">
        <title>Chromosomal-level genome assembly of Melastoma candidum provides insights into trichome evolution.</title>
        <authorList>
            <person name="Zhong Y."/>
            <person name="Wu W."/>
            <person name="Sun C."/>
            <person name="Zou P."/>
            <person name="Liu Y."/>
            <person name="Dai S."/>
            <person name="Zhou R."/>
        </authorList>
    </citation>
    <scope>NUCLEOTIDE SEQUENCE [LARGE SCALE GENOMIC DNA]</scope>
</reference>
<protein>
    <submittedName>
        <fullName evidence="1">Uncharacterized protein</fullName>
    </submittedName>
</protein>
<organism evidence="1 2">
    <name type="scientific">Melastoma candidum</name>
    <dbReference type="NCBI Taxonomy" id="119954"/>
    <lineage>
        <taxon>Eukaryota</taxon>
        <taxon>Viridiplantae</taxon>
        <taxon>Streptophyta</taxon>
        <taxon>Embryophyta</taxon>
        <taxon>Tracheophyta</taxon>
        <taxon>Spermatophyta</taxon>
        <taxon>Magnoliopsida</taxon>
        <taxon>eudicotyledons</taxon>
        <taxon>Gunneridae</taxon>
        <taxon>Pentapetalae</taxon>
        <taxon>rosids</taxon>
        <taxon>malvids</taxon>
        <taxon>Myrtales</taxon>
        <taxon>Melastomataceae</taxon>
        <taxon>Melastomatoideae</taxon>
        <taxon>Melastomateae</taxon>
        <taxon>Melastoma</taxon>
    </lineage>
</organism>
<evidence type="ECO:0000313" key="2">
    <source>
        <dbReference type="Proteomes" id="UP001057402"/>
    </source>
</evidence>
<accession>A0ACB9LK44</accession>
<keyword evidence="2" id="KW-1185">Reference proteome</keyword>